<comment type="caution">
    <text evidence="2">The sequence shown here is derived from an EMBL/GenBank/DDBJ whole genome shotgun (WGS) entry which is preliminary data.</text>
</comment>
<feature type="signal peptide" evidence="1">
    <location>
        <begin position="1"/>
        <end position="22"/>
    </location>
</feature>
<reference evidence="2" key="1">
    <citation type="journal article" date="2014" name="Int. J. Syst. Evol. Microbiol.">
        <title>Complete genome sequence of Corynebacterium casei LMG S-19264T (=DSM 44701T), isolated from a smear-ripened cheese.</title>
        <authorList>
            <consortium name="US DOE Joint Genome Institute (JGI-PGF)"/>
            <person name="Walter F."/>
            <person name="Albersmeier A."/>
            <person name="Kalinowski J."/>
            <person name="Ruckert C."/>
        </authorList>
    </citation>
    <scope>NUCLEOTIDE SEQUENCE</scope>
    <source>
        <strain evidence="2">KCTC 32513</strain>
    </source>
</reference>
<keyword evidence="3" id="KW-1185">Reference proteome</keyword>
<evidence type="ECO:0000313" key="3">
    <source>
        <dbReference type="Proteomes" id="UP000634004"/>
    </source>
</evidence>
<proteinExistence type="predicted"/>
<evidence type="ECO:0000256" key="1">
    <source>
        <dbReference type="SAM" id="SignalP"/>
    </source>
</evidence>
<dbReference type="Proteomes" id="UP000634004">
    <property type="component" value="Unassembled WGS sequence"/>
</dbReference>
<evidence type="ECO:0000313" key="2">
    <source>
        <dbReference type="EMBL" id="GHA96177.1"/>
    </source>
</evidence>
<accession>A0A8J3CSU8</accession>
<sequence length="155" mass="16817">MKHTASFILFGLAMTLAAPATAHPHDSDKLTELREKSREIADKARESGEAIADSEIITNLSERLSELAARIEVEKDGGAGTALWIDGEEVVRFARGRGVEDRLVVTGLGQNLSVERETVTQDGKTRTRIVIEMDGGENVEIDLPGEPPIAPLDQE</sequence>
<gene>
    <name evidence="2" type="ORF">GCM10009069_18960</name>
</gene>
<organism evidence="2 3">
    <name type="scientific">Algimonas arctica</name>
    <dbReference type="NCBI Taxonomy" id="1479486"/>
    <lineage>
        <taxon>Bacteria</taxon>
        <taxon>Pseudomonadati</taxon>
        <taxon>Pseudomonadota</taxon>
        <taxon>Alphaproteobacteria</taxon>
        <taxon>Maricaulales</taxon>
        <taxon>Robiginitomaculaceae</taxon>
        <taxon>Algimonas</taxon>
    </lineage>
</organism>
<feature type="chain" id="PRO_5035185514" evidence="1">
    <location>
        <begin position="23"/>
        <end position="155"/>
    </location>
</feature>
<reference evidence="2" key="2">
    <citation type="submission" date="2020-09" db="EMBL/GenBank/DDBJ databases">
        <authorList>
            <person name="Sun Q."/>
            <person name="Kim S."/>
        </authorList>
    </citation>
    <scope>NUCLEOTIDE SEQUENCE</scope>
    <source>
        <strain evidence="2">KCTC 32513</strain>
    </source>
</reference>
<name>A0A8J3CSU8_9PROT</name>
<dbReference type="AlphaFoldDB" id="A0A8J3CSU8"/>
<keyword evidence="1" id="KW-0732">Signal</keyword>
<protein>
    <submittedName>
        <fullName evidence="2">Uncharacterized protein</fullName>
    </submittedName>
</protein>
<dbReference type="RefSeq" id="WP_189497804.1">
    <property type="nucleotide sequence ID" value="NZ_BMZH01000007.1"/>
</dbReference>
<dbReference type="EMBL" id="BMZH01000007">
    <property type="protein sequence ID" value="GHA96177.1"/>
    <property type="molecule type" value="Genomic_DNA"/>
</dbReference>